<dbReference type="Pfam" id="PF02743">
    <property type="entry name" value="dCache_1"/>
    <property type="match status" value="1"/>
</dbReference>
<dbReference type="InterPro" id="IPR036097">
    <property type="entry name" value="HisK_dim/P_sf"/>
</dbReference>
<feature type="domain" description="PAS" evidence="15">
    <location>
        <begin position="359"/>
        <end position="429"/>
    </location>
</feature>
<keyword evidence="4" id="KW-1003">Cell membrane</keyword>
<dbReference type="Proteomes" id="UP000292120">
    <property type="component" value="Unassembled WGS sequence"/>
</dbReference>
<dbReference type="FunFam" id="3.30.565.10:FF:000006">
    <property type="entry name" value="Sensor histidine kinase WalK"/>
    <property type="match status" value="1"/>
</dbReference>
<keyword evidence="8" id="KW-0418">Kinase</keyword>
<dbReference type="InterPro" id="IPR003660">
    <property type="entry name" value="HAMP_dom"/>
</dbReference>
<evidence type="ECO:0000256" key="12">
    <source>
        <dbReference type="SAM" id="MobiDB-lite"/>
    </source>
</evidence>
<evidence type="ECO:0000256" key="10">
    <source>
        <dbReference type="ARBA" id="ARBA00023012"/>
    </source>
</evidence>
<dbReference type="SMART" id="SM00388">
    <property type="entry name" value="HisKA"/>
    <property type="match status" value="1"/>
</dbReference>
<dbReference type="AlphaFoldDB" id="A0A4Q9H275"/>
<keyword evidence="10" id="KW-0902">Two-component regulatory system</keyword>
<dbReference type="InterPro" id="IPR036890">
    <property type="entry name" value="HATPase_C_sf"/>
</dbReference>
<dbReference type="PANTHER" id="PTHR43711">
    <property type="entry name" value="TWO-COMPONENT HISTIDINE KINASE"/>
    <property type="match status" value="1"/>
</dbReference>
<evidence type="ECO:0000313" key="18">
    <source>
        <dbReference type="Proteomes" id="UP000292120"/>
    </source>
</evidence>
<dbReference type="InterPro" id="IPR003661">
    <property type="entry name" value="HisK_dim/P_dom"/>
</dbReference>
<dbReference type="Gene3D" id="6.10.340.10">
    <property type="match status" value="1"/>
</dbReference>
<dbReference type="Gene3D" id="3.30.565.10">
    <property type="entry name" value="Histidine kinase-like ATPase, C-terminal domain"/>
    <property type="match status" value="1"/>
</dbReference>
<dbReference type="SMART" id="SM00091">
    <property type="entry name" value="PAS"/>
    <property type="match status" value="1"/>
</dbReference>
<gene>
    <name evidence="17" type="ORF">EYS42_15760</name>
</gene>
<dbReference type="SUPFAM" id="SSF47384">
    <property type="entry name" value="Homodimeric domain of signal transducing histidine kinase"/>
    <property type="match status" value="1"/>
</dbReference>
<dbReference type="Pfam" id="PF00512">
    <property type="entry name" value="HisKA"/>
    <property type="match status" value="1"/>
</dbReference>
<protein>
    <recommendedName>
        <fullName evidence="3">histidine kinase</fullName>
        <ecNumber evidence="3">2.7.13.3</ecNumber>
    </recommendedName>
</protein>
<keyword evidence="11 13" id="KW-0472">Membrane</keyword>
<feature type="transmembrane region" description="Helical" evidence="13">
    <location>
        <begin position="276"/>
        <end position="299"/>
    </location>
</feature>
<evidence type="ECO:0000313" key="17">
    <source>
        <dbReference type="EMBL" id="TBO27891.1"/>
    </source>
</evidence>
<dbReference type="InterPro" id="IPR004358">
    <property type="entry name" value="Sig_transdc_His_kin-like_C"/>
</dbReference>
<feature type="domain" description="Histidine kinase" evidence="14">
    <location>
        <begin position="492"/>
        <end position="710"/>
    </location>
</feature>
<keyword evidence="9 13" id="KW-1133">Transmembrane helix</keyword>
<comment type="caution">
    <text evidence="17">The sequence shown here is derived from an EMBL/GenBank/DDBJ whole genome shotgun (WGS) entry which is preliminary data.</text>
</comment>
<dbReference type="RefSeq" id="WP_130969161.1">
    <property type="nucleotide sequence ID" value="NZ_SIXI01000008.1"/>
</dbReference>
<evidence type="ECO:0000256" key="8">
    <source>
        <dbReference type="ARBA" id="ARBA00022777"/>
    </source>
</evidence>
<evidence type="ECO:0000256" key="4">
    <source>
        <dbReference type="ARBA" id="ARBA00022475"/>
    </source>
</evidence>
<dbReference type="Pfam" id="PF02518">
    <property type="entry name" value="HATPase_c"/>
    <property type="match status" value="1"/>
</dbReference>
<comment type="subcellular location">
    <subcellularLocation>
        <location evidence="2">Cell inner membrane</location>
        <topology evidence="2">Multi-pass membrane protein</topology>
    </subcellularLocation>
</comment>
<sequence length="735" mass="81067">MSGPPWRMRTNLAVLVAACVLPAAIVAGLLVFRDYQESRQNTLRGLFSAARATAATLDRDLTGIESGLRVLAATTALAEDDLRAFHAEASHALPTQQITNYVLIDRQGQQRLNTLRPPDAPLPTTDTPPVLLSVFDKPRPVLSDLFTGPVTGKPTVTLGVPVLREGRVVYVLNAGLVPERLLDVIKSQHLPPHYVCAILDSRGRIVARSHDMARHIGRYAVPDLVQAVTRQQEGQIETVTLEGTPVVSAFVHSSVSGWSVVIGIPQATLSAGLQEALGWLVGSTLLLFSVTLGLAWWLARHRVMRPTDRLLDQMNRITLGFVDEPEPVEHRVREFASLQKGLDTMRRRLKAHDDERNAVLHRLETVLEAITDGFVLVDEQWCVRHVNARAESLLCEPREALLGLVLWDVLAPADITVLRPHFERAMRRHEAEHFECHLPALNLWLEVRLFPGETGLSAYLQDVSAVRAAREALEAQRLAEASSLAKTEFLSRMSHELRTPLNAVLGFAQLLEMDRQEPLSARQRERMRHIIDSGQHLLDMISEVLDVSRIESGTLKVQIGPVDAAQVARECEHMLQTDAARLGLSLRVMTTGSHLPVLADPTRLKQVMLNLMSNALKYNRSGGRVDVSLVPSQGRLAVEVRDTGLGMSADQLGHLFEPFNRLGREHSGLPGTGIGLVISQRLLHMMGGHLQVRSEEQVGTTFSFELPMAGGARTDTHAASPLPMDSPQAPMRTLH</sequence>
<evidence type="ECO:0000259" key="14">
    <source>
        <dbReference type="PROSITE" id="PS50109"/>
    </source>
</evidence>
<dbReference type="PRINTS" id="PR00344">
    <property type="entry name" value="BCTRLSENSOR"/>
</dbReference>
<dbReference type="EC" id="2.7.13.3" evidence="3"/>
<evidence type="ECO:0000259" key="16">
    <source>
        <dbReference type="PROSITE" id="PS50885"/>
    </source>
</evidence>
<dbReference type="CDD" id="cd00082">
    <property type="entry name" value="HisKA"/>
    <property type="match status" value="1"/>
</dbReference>
<dbReference type="OrthoDB" id="9812260at2"/>
<keyword evidence="5" id="KW-0597">Phosphoprotein</keyword>
<feature type="region of interest" description="Disordered" evidence="12">
    <location>
        <begin position="712"/>
        <end position="735"/>
    </location>
</feature>
<comment type="catalytic activity">
    <reaction evidence="1">
        <text>ATP + protein L-histidine = ADP + protein N-phospho-L-histidine.</text>
        <dbReference type="EC" id="2.7.13.3"/>
    </reaction>
</comment>
<keyword evidence="7 13" id="KW-0812">Transmembrane</keyword>
<proteinExistence type="predicted"/>
<evidence type="ECO:0000256" key="3">
    <source>
        <dbReference type="ARBA" id="ARBA00012438"/>
    </source>
</evidence>
<name>A0A4Q9H275_9BURK</name>
<dbReference type="CDD" id="cd18774">
    <property type="entry name" value="PDC2_HK_sensor"/>
    <property type="match status" value="1"/>
</dbReference>
<evidence type="ECO:0000256" key="6">
    <source>
        <dbReference type="ARBA" id="ARBA00022679"/>
    </source>
</evidence>
<organism evidence="17 18">
    <name type="scientific">Aquabacterium lacunae</name>
    <dbReference type="NCBI Taxonomy" id="2528630"/>
    <lineage>
        <taxon>Bacteria</taxon>
        <taxon>Pseudomonadati</taxon>
        <taxon>Pseudomonadota</taxon>
        <taxon>Betaproteobacteria</taxon>
        <taxon>Burkholderiales</taxon>
        <taxon>Aquabacterium</taxon>
    </lineage>
</organism>
<dbReference type="EMBL" id="SIXI01000008">
    <property type="protein sequence ID" value="TBO27891.1"/>
    <property type="molecule type" value="Genomic_DNA"/>
</dbReference>
<dbReference type="GO" id="GO:0000155">
    <property type="term" value="F:phosphorelay sensor kinase activity"/>
    <property type="evidence" value="ECO:0007669"/>
    <property type="project" value="InterPro"/>
</dbReference>
<evidence type="ECO:0000256" key="11">
    <source>
        <dbReference type="ARBA" id="ARBA00023136"/>
    </source>
</evidence>
<dbReference type="GO" id="GO:0005886">
    <property type="term" value="C:plasma membrane"/>
    <property type="evidence" value="ECO:0007669"/>
    <property type="project" value="UniProtKB-SubCell"/>
</dbReference>
<dbReference type="InterPro" id="IPR033479">
    <property type="entry name" value="dCache_1"/>
</dbReference>
<dbReference type="InterPro" id="IPR005467">
    <property type="entry name" value="His_kinase_dom"/>
</dbReference>
<keyword evidence="18" id="KW-1185">Reference proteome</keyword>
<dbReference type="Pfam" id="PF08448">
    <property type="entry name" value="PAS_4"/>
    <property type="match status" value="1"/>
</dbReference>
<dbReference type="InterPro" id="IPR000014">
    <property type="entry name" value="PAS"/>
</dbReference>
<dbReference type="Gene3D" id="1.10.287.130">
    <property type="match status" value="1"/>
</dbReference>
<dbReference type="CDD" id="cd18773">
    <property type="entry name" value="PDC1_HK_sensor"/>
    <property type="match status" value="1"/>
</dbReference>
<dbReference type="SUPFAM" id="SSF55785">
    <property type="entry name" value="PYP-like sensor domain (PAS domain)"/>
    <property type="match status" value="1"/>
</dbReference>
<dbReference type="InterPro" id="IPR013656">
    <property type="entry name" value="PAS_4"/>
</dbReference>
<evidence type="ECO:0000256" key="9">
    <source>
        <dbReference type="ARBA" id="ARBA00022989"/>
    </source>
</evidence>
<accession>A0A4Q9H275</accession>
<dbReference type="SUPFAM" id="SSF55874">
    <property type="entry name" value="ATPase domain of HSP90 chaperone/DNA topoisomerase II/histidine kinase"/>
    <property type="match status" value="1"/>
</dbReference>
<dbReference type="InterPro" id="IPR035965">
    <property type="entry name" value="PAS-like_dom_sf"/>
</dbReference>
<evidence type="ECO:0000256" key="2">
    <source>
        <dbReference type="ARBA" id="ARBA00004429"/>
    </source>
</evidence>
<dbReference type="PANTHER" id="PTHR43711:SF26">
    <property type="entry name" value="SENSOR HISTIDINE KINASE RCSC"/>
    <property type="match status" value="1"/>
</dbReference>
<reference evidence="17 18" key="1">
    <citation type="submission" date="2019-02" db="EMBL/GenBank/DDBJ databases">
        <title>Aquabacterium sp. strain KMB7.</title>
        <authorList>
            <person name="Chen W.-M."/>
        </authorList>
    </citation>
    <scope>NUCLEOTIDE SEQUENCE [LARGE SCALE GENOMIC DNA]</scope>
    <source>
        <strain evidence="17 18">KMB7</strain>
    </source>
</reference>
<dbReference type="CDD" id="cd00130">
    <property type="entry name" value="PAS"/>
    <property type="match status" value="1"/>
</dbReference>
<dbReference type="SMART" id="SM00387">
    <property type="entry name" value="HATPase_c"/>
    <property type="match status" value="1"/>
</dbReference>
<evidence type="ECO:0000256" key="13">
    <source>
        <dbReference type="SAM" id="Phobius"/>
    </source>
</evidence>
<evidence type="ECO:0000259" key="15">
    <source>
        <dbReference type="PROSITE" id="PS50112"/>
    </source>
</evidence>
<feature type="domain" description="HAMP" evidence="16">
    <location>
        <begin position="301"/>
        <end position="354"/>
    </location>
</feature>
<evidence type="ECO:0000256" key="5">
    <source>
        <dbReference type="ARBA" id="ARBA00022553"/>
    </source>
</evidence>
<keyword evidence="6" id="KW-0808">Transferase</keyword>
<evidence type="ECO:0000256" key="1">
    <source>
        <dbReference type="ARBA" id="ARBA00000085"/>
    </source>
</evidence>
<dbReference type="PROSITE" id="PS50112">
    <property type="entry name" value="PAS"/>
    <property type="match status" value="1"/>
</dbReference>
<dbReference type="InterPro" id="IPR003594">
    <property type="entry name" value="HATPase_dom"/>
</dbReference>
<evidence type="ECO:0000256" key="7">
    <source>
        <dbReference type="ARBA" id="ARBA00022692"/>
    </source>
</evidence>
<dbReference type="Gene3D" id="3.30.450.20">
    <property type="entry name" value="PAS domain"/>
    <property type="match status" value="2"/>
</dbReference>
<dbReference type="PROSITE" id="PS50885">
    <property type="entry name" value="HAMP"/>
    <property type="match status" value="1"/>
</dbReference>
<dbReference type="InterPro" id="IPR050736">
    <property type="entry name" value="Sensor_HK_Regulatory"/>
</dbReference>
<dbReference type="PROSITE" id="PS50109">
    <property type="entry name" value="HIS_KIN"/>
    <property type="match status" value="1"/>
</dbReference>